<evidence type="ECO:0000313" key="1">
    <source>
        <dbReference type="EMBL" id="MDP9798683.1"/>
    </source>
</evidence>
<evidence type="ECO:0000313" key="2">
    <source>
        <dbReference type="Proteomes" id="UP001240984"/>
    </source>
</evidence>
<dbReference type="Proteomes" id="UP001240984">
    <property type="component" value="Unassembled WGS sequence"/>
</dbReference>
<reference evidence="1 2" key="1">
    <citation type="submission" date="2023-07" db="EMBL/GenBank/DDBJ databases">
        <title>Sequencing the genomes of 1000 actinobacteria strains.</title>
        <authorList>
            <person name="Klenk H.-P."/>
        </authorList>
    </citation>
    <scope>NUCLEOTIDE SEQUENCE [LARGE SCALE GENOMIC DNA]</scope>
    <source>
        <strain evidence="1 2">DSM 44710</strain>
    </source>
</reference>
<dbReference type="EMBL" id="JAUSRA010000001">
    <property type="protein sequence ID" value="MDP9798683.1"/>
    <property type="molecule type" value="Genomic_DNA"/>
</dbReference>
<comment type="caution">
    <text evidence="1">The sequence shown here is derived from an EMBL/GenBank/DDBJ whole genome shotgun (WGS) entry which is preliminary data.</text>
</comment>
<name>A0ABT9N4Q4_9ACTN</name>
<proteinExistence type="predicted"/>
<gene>
    <name evidence="1" type="ORF">J2S43_007195</name>
</gene>
<sequence>MACAAAQWQLLDREGGGQAASGTTATVAKMIWMLSGWQTWELLETISRTNAFVRKVQY</sequence>
<keyword evidence="2" id="KW-1185">Reference proteome</keyword>
<protein>
    <submittedName>
        <fullName evidence="1">Uncharacterized protein</fullName>
    </submittedName>
</protein>
<accession>A0ABT9N4Q4</accession>
<organism evidence="1 2">
    <name type="scientific">Catenuloplanes nepalensis</name>
    <dbReference type="NCBI Taxonomy" id="587533"/>
    <lineage>
        <taxon>Bacteria</taxon>
        <taxon>Bacillati</taxon>
        <taxon>Actinomycetota</taxon>
        <taxon>Actinomycetes</taxon>
        <taxon>Micromonosporales</taxon>
        <taxon>Micromonosporaceae</taxon>
        <taxon>Catenuloplanes</taxon>
    </lineage>
</organism>